<organism evidence="1 2">
    <name type="scientific">Sphaeroforma arctica JP610</name>
    <dbReference type="NCBI Taxonomy" id="667725"/>
    <lineage>
        <taxon>Eukaryota</taxon>
        <taxon>Ichthyosporea</taxon>
        <taxon>Ichthyophonida</taxon>
        <taxon>Sphaeroforma</taxon>
    </lineage>
</organism>
<dbReference type="GeneID" id="25903866"/>
<proteinExistence type="predicted"/>
<evidence type="ECO:0000313" key="2">
    <source>
        <dbReference type="Proteomes" id="UP000054560"/>
    </source>
</evidence>
<dbReference type="RefSeq" id="XP_014158302.1">
    <property type="nucleotide sequence ID" value="XM_014302827.1"/>
</dbReference>
<sequence length="298" mass="33481">MVEKRASNRHEDEPKKKVKYTDACACGIRNCIKPGDGIISLPKALKPHIEQHIKKADVDVRCWQNPTATPEIVQALLDKRGGKGQKNHAPANAKHFKRSEITFKGDYKIFANPGAIPFKEFQWDKDYQLECVTKLTTITGGVIKCICTLGEDECGENIKFHSGHELPRNKKRANMFVRKVVLDAKLIKQYNKQINDATSGCNLFIHRRHFTSDHYADTGKSVILKSDAVPSFHVNLDVISQTRACPEEKKAIGSLVCVQYNIATSSGKSKMKNDIMTTSKASDILTPLLHEQRNRIRA</sequence>
<keyword evidence="2" id="KW-1185">Reference proteome</keyword>
<dbReference type="EMBL" id="KQ241766">
    <property type="protein sequence ID" value="KNC84400.1"/>
    <property type="molecule type" value="Genomic_DNA"/>
</dbReference>
<reference evidence="1 2" key="1">
    <citation type="submission" date="2011-02" db="EMBL/GenBank/DDBJ databases">
        <title>The Genome Sequence of Sphaeroforma arctica JP610.</title>
        <authorList>
            <consortium name="The Broad Institute Genome Sequencing Platform"/>
            <person name="Russ C."/>
            <person name="Cuomo C."/>
            <person name="Young S.K."/>
            <person name="Zeng Q."/>
            <person name="Gargeya S."/>
            <person name="Alvarado L."/>
            <person name="Berlin A."/>
            <person name="Chapman S.B."/>
            <person name="Chen Z."/>
            <person name="Freedman E."/>
            <person name="Gellesch M."/>
            <person name="Goldberg J."/>
            <person name="Griggs A."/>
            <person name="Gujja S."/>
            <person name="Heilman E."/>
            <person name="Heiman D."/>
            <person name="Howarth C."/>
            <person name="Mehta T."/>
            <person name="Neiman D."/>
            <person name="Pearson M."/>
            <person name="Roberts A."/>
            <person name="Saif S."/>
            <person name="Shea T."/>
            <person name="Shenoy N."/>
            <person name="Sisk P."/>
            <person name="Stolte C."/>
            <person name="Sykes S."/>
            <person name="White J."/>
            <person name="Yandava C."/>
            <person name="Burger G."/>
            <person name="Gray M.W."/>
            <person name="Holland P.W.H."/>
            <person name="King N."/>
            <person name="Lang F.B.F."/>
            <person name="Roger A.J."/>
            <person name="Ruiz-Trillo I."/>
            <person name="Haas B."/>
            <person name="Nusbaum C."/>
            <person name="Birren B."/>
        </authorList>
    </citation>
    <scope>NUCLEOTIDE SEQUENCE [LARGE SCALE GENOMIC DNA]</scope>
    <source>
        <strain evidence="1 2">JP610</strain>
    </source>
</reference>
<accession>A0A0L0G5U7</accession>
<dbReference type="Proteomes" id="UP000054560">
    <property type="component" value="Unassembled WGS sequence"/>
</dbReference>
<name>A0A0L0G5U7_9EUKA</name>
<evidence type="ECO:0000313" key="1">
    <source>
        <dbReference type="EMBL" id="KNC84400.1"/>
    </source>
</evidence>
<dbReference type="AlphaFoldDB" id="A0A0L0G5U7"/>
<protein>
    <submittedName>
        <fullName evidence="1">Uncharacterized protein</fullName>
    </submittedName>
</protein>
<gene>
    <name evidence="1" type="ORF">SARC_03362</name>
</gene>